<dbReference type="InterPro" id="IPR001232">
    <property type="entry name" value="SKP1-like"/>
</dbReference>
<evidence type="ECO:0000256" key="1">
    <source>
        <dbReference type="ARBA" id="ARBA00004906"/>
    </source>
</evidence>
<dbReference type="InterPro" id="IPR016897">
    <property type="entry name" value="SKP1"/>
</dbReference>
<dbReference type="Gene3D" id="3.30.710.10">
    <property type="entry name" value="Potassium Channel Kv1.1, Chain A"/>
    <property type="match status" value="1"/>
</dbReference>
<keyword evidence="8" id="KW-1185">Reference proteome</keyword>
<proteinExistence type="inferred from homology"/>
<accession>A0A833QV26</accession>
<comment type="function">
    <text evidence="4">Involved in ubiquitination and subsequent proteasomal degradation of target proteins. Together with CUL1, RBX1 and a F-box protein, it forms a SCF E3 ubiquitin ligase complex. The functional specificity of this complex depends on the type of F-box protein. In the SCF complex, it serves as an adapter that links the F-box protein to CUL1.</text>
</comment>
<dbReference type="OrthoDB" id="1903179at2759"/>
<comment type="similarity">
    <text evidence="2 4">Belongs to the SKP1 family.</text>
</comment>
<gene>
    <name evidence="7" type="ORF">FCM35_KLT08646</name>
</gene>
<feature type="domain" description="SKP1 component POZ" evidence="6">
    <location>
        <begin position="8"/>
        <end position="67"/>
    </location>
</feature>
<reference evidence="7" key="1">
    <citation type="submission" date="2020-01" db="EMBL/GenBank/DDBJ databases">
        <title>Genome sequence of Kobresia littledalei, the first chromosome-level genome in the family Cyperaceae.</title>
        <authorList>
            <person name="Qu G."/>
        </authorList>
    </citation>
    <scope>NUCLEOTIDE SEQUENCE</scope>
    <source>
        <strain evidence="7">C.B.Clarke</strain>
        <tissue evidence="7">Leaf</tissue>
    </source>
</reference>
<dbReference type="SUPFAM" id="SSF81382">
    <property type="entry name" value="Skp1 dimerisation domain-like"/>
    <property type="match status" value="1"/>
</dbReference>
<dbReference type="Pfam" id="PF01466">
    <property type="entry name" value="Skp1"/>
    <property type="match status" value="1"/>
</dbReference>
<dbReference type="InterPro" id="IPR036296">
    <property type="entry name" value="SKP1-like_dim_sf"/>
</dbReference>
<dbReference type="FunFam" id="3.30.710.10:FF:000026">
    <property type="entry name" value="E3 ubiquitin ligase complex SCF subunit"/>
    <property type="match status" value="1"/>
</dbReference>
<evidence type="ECO:0000313" key="8">
    <source>
        <dbReference type="Proteomes" id="UP000623129"/>
    </source>
</evidence>
<evidence type="ECO:0000256" key="2">
    <source>
        <dbReference type="ARBA" id="ARBA00009993"/>
    </source>
</evidence>
<evidence type="ECO:0000259" key="6">
    <source>
        <dbReference type="Pfam" id="PF03931"/>
    </source>
</evidence>
<dbReference type="InterPro" id="IPR011333">
    <property type="entry name" value="SKP1/BTB/POZ_sf"/>
</dbReference>
<evidence type="ECO:0000256" key="3">
    <source>
        <dbReference type="ARBA" id="ARBA00022786"/>
    </source>
</evidence>
<dbReference type="GO" id="GO:0016567">
    <property type="term" value="P:protein ubiquitination"/>
    <property type="evidence" value="ECO:0007669"/>
    <property type="project" value="UniProtKB-UniRule"/>
</dbReference>
<evidence type="ECO:0000256" key="4">
    <source>
        <dbReference type="PIRNR" id="PIRNR028729"/>
    </source>
</evidence>
<feature type="domain" description="SKP1 component dimerisation" evidence="5">
    <location>
        <begin position="102"/>
        <end position="149"/>
    </location>
</feature>
<dbReference type="SMART" id="SM00512">
    <property type="entry name" value="Skp1"/>
    <property type="match status" value="1"/>
</dbReference>
<dbReference type="GO" id="GO:0009867">
    <property type="term" value="P:jasmonic acid mediated signaling pathway"/>
    <property type="evidence" value="ECO:0007669"/>
    <property type="project" value="UniProtKB-ARBA"/>
</dbReference>
<dbReference type="InterPro" id="IPR016072">
    <property type="entry name" value="Skp1_comp_dimer"/>
</dbReference>
<dbReference type="Proteomes" id="UP000623129">
    <property type="component" value="Unassembled WGS sequence"/>
</dbReference>
<dbReference type="PIRSF" id="PIRSF028729">
    <property type="entry name" value="E3_ubiquit_lig_SCF_Skp"/>
    <property type="match status" value="1"/>
</dbReference>
<dbReference type="PANTHER" id="PTHR11165">
    <property type="entry name" value="SKP1"/>
    <property type="match status" value="1"/>
</dbReference>
<keyword evidence="3 4" id="KW-0833">Ubl conjugation pathway</keyword>
<name>A0A833QV26_9POAL</name>
<evidence type="ECO:0000313" key="7">
    <source>
        <dbReference type="EMBL" id="KAF3325566.1"/>
    </source>
</evidence>
<dbReference type="UniPathway" id="UPA00143"/>
<dbReference type="GO" id="GO:0006511">
    <property type="term" value="P:ubiquitin-dependent protein catabolic process"/>
    <property type="evidence" value="ECO:0007669"/>
    <property type="project" value="InterPro"/>
</dbReference>
<dbReference type="EMBL" id="SWLB01000019">
    <property type="protein sequence ID" value="KAF3325566.1"/>
    <property type="molecule type" value="Genomic_DNA"/>
</dbReference>
<comment type="pathway">
    <text evidence="1 4">Protein modification; protein ubiquitination.</text>
</comment>
<evidence type="ECO:0000259" key="5">
    <source>
        <dbReference type="Pfam" id="PF01466"/>
    </source>
</evidence>
<dbReference type="Pfam" id="PF03931">
    <property type="entry name" value="Skp1_POZ"/>
    <property type="match status" value="1"/>
</dbReference>
<dbReference type="SUPFAM" id="SSF54695">
    <property type="entry name" value="POZ domain"/>
    <property type="match status" value="1"/>
</dbReference>
<comment type="caution">
    <text evidence="7">The sequence shown here is derived from an EMBL/GenBank/DDBJ whole genome shotgun (WGS) entry which is preliminary data.</text>
</comment>
<organism evidence="7 8">
    <name type="scientific">Carex littledalei</name>
    <dbReference type="NCBI Taxonomy" id="544730"/>
    <lineage>
        <taxon>Eukaryota</taxon>
        <taxon>Viridiplantae</taxon>
        <taxon>Streptophyta</taxon>
        <taxon>Embryophyta</taxon>
        <taxon>Tracheophyta</taxon>
        <taxon>Spermatophyta</taxon>
        <taxon>Magnoliopsida</taxon>
        <taxon>Liliopsida</taxon>
        <taxon>Poales</taxon>
        <taxon>Cyperaceae</taxon>
        <taxon>Cyperoideae</taxon>
        <taxon>Cariceae</taxon>
        <taxon>Carex</taxon>
        <taxon>Carex subgen. Euthyceras</taxon>
    </lineage>
</organism>
<dbReference type="InterPro" id="IPR016073">
    <property type="entry name" value="Skp1_comp_POZ"/>
</dbReference>
<protein>
    <recommendedName>
        <fullName evidence="4">SKP1-like protein</fullName>
    </recommendedName>
</protein>
<sequence length="152" mass="17202">MSNNTEKQMITLQSSDGEEFLVKETVAKMSQTICHLIEDGCAQGSISLPNVTGKILAKVIEYCEKHVFEQGGPGEDWDREFVNVDQAIIFDLIRAADYLAIQGLMDLTCKKVADQMANKSPQEIRKLFNIENDYTPEEEAAVRQEHPWAFFD</sequence>
<dbReference type="AlphaFoldDB" id="A0A833QV26"/>
<comment type="subunit">
    <text evidence="4">Part of a SCF (SKP1-cullin-F-box) protein ligase complex.</text>
</comment>
<dbReference type="CDD" id="cd18322">
    <property type="entry name" value="BTB_POZ_SKP1"/>
    <property type="match status" value="1"/>
</dbReference>